<proteinExistence type="predicted"/>
<dbReference type="InterPro" id="IPR011050">
    <property type="entry name" value="Pectin_lyase_fold/virulence"/>
</dbReference>
<dbReference type="InterPro" id="IPR026444">
    <property type="entry name" value="Secre_tail"/>
</dbReference>
<keyword evidence="4" id="KW-1185">Reference proteome</keyword>
<dbReference type="InterPro" id="IPR000772">
    <property type="entry name" value="Ricin_B_lectin"/>
</dbReference>
<dbReference type="InterPro" id="IPR035992">
    <property type="entry name" value="Ricin_B-like_lectins"/>
</dbReference>
<dbReference type="InterPro" id="IPR024535">
    <property type="entry name" value="RHGA/B-epi-like_pectate_lyase"/>
</dbReference>
<dbReference type="SUPFAM" id="SSF51126">
    <property type="entry name" value="Pectin lyase-like"/>
    <property type="match status" value="1"/>
</dbReference>
<gene>
    <name evidence="3" type="ORF">GCM10022393_25690</name>
</gene>
<protein>
    <recommendedName>
        <fullName evidence="2">Ricin B lectin domain-containing protein</fullName>
    </recommendedName>
</protein>
<organism evidence="3 4">
    <name type="scientific">Aquimarina addita</name>
    <dbReference type="NCBI Taxonomy" id="870485"/>
    <lineage>
        <taxon>Bacteria</taxon>
        <taxon>Pseudomonadati</taxon>
        <taxon>Bacteroidota</taxon>
        <taxon>Flavobacteriia</taxon>
        <taxon>Flavobacteriales</taxon>
        <taxon>Flavobacteriaceae</taxon>
        <taxon>Aquimarina</taxon>
    </lineage>
</organism>
<feature type="domain" description="Ricin B lectin" evidence="2">
    <location>
        <begin position="307"/>
        <end position="447"/>
    </location>
</feature>
<dbReference type="Pfam" id="PF12708">
    <property type="entry name" value="Pect-lyase_RHGA_epim"/>
    <property type="match status" value="1"/>
</dbReference>
<accession>A0ABP6UKZ3</accession>
<dbReference type="EMBL" id="BAABCW010000010">
    <property type="protein sequence ID" value="GAA3510901.1"/>
    <property type="molecule type" value="Genomic_DNA"/>
</dbReference>
<evidence type="ECO:0000259" key="2">
    <source>
        <dbReference type="SMART" id="SM00458"/>
    </source>
</evidence>
<dbReference type="SUPFAM" id="SSF50370">
    <property type="entry name" value="Ricin B-like lectins"/>
    <property type="match status" value="1"/>
</dbReference>
<dbReference type="PROSITE" id="PS50231">
    <property type="entry name" value="RICIN_B_LECTIN"/>
    <property type="match status" value="1"/>
</dbReference>
<evidence type="ECO:0000313" key="4">
    <source>
        <dbReference type="Proteomes" id="UP001500459"/>
    </source>
</evidence>
<dbReference type="Gene3D" id="2.160.20.10">
    <property type="entry name" value="Single-stranded right-handed beta-helix, Pectin lyase-like"/>
    <property type="match status" value="1"/>
</dbReference>
<comment type="caution">
    <text evidence="3">The sequence shown here is derived from an EMBL/GenBank/DDBJ whole genome shotgun (WGS) entry which is preliminary data.</text>
</comment>
<name>A0ABP6UKZ3_9FLAO</name>
<keyword evidence="1" id="KW-0732">Signal</keyword>
<sequence>MNADNRSVSLGGDIQDAIDYVSSTGGGTVTLAAGTFTINESLKIKSNVTLQGSGTYASTIKTTQNIKIIEQAGYGLKNITIRNLTLTGTNQVDGGGMDIVSYGTDHDTILISNVRCYNTGWGVHIKGAKNLTVENCDFSKNGTKGKEGFAHNMYLRRVYGATVKNSSFNYSTSANGINISYSEDIEIYNSEMIGNYFRGVRAADTEGYLVHNCIITDNGFGADDDSSYGLGANSENFTARDIDFQDNCVANNDRQGIYAKSGATGIIKNNNSYGNGDDYDVTSVVSQSGNISSASQSCGSVVNPPTNSSVVHLRKRNASGFAIDGNWGGANTQNIFLWSQNAGNVNQQWNEIDRGNGYYSYQKVNTNYCIDGNNGGANGQNVYLWECSNNNQNQHWKKVDVGNGNYRLEKRNASGFSLDGNKGGVNGQNLYLWESNNSNQNQHWTFGSANKSNDLASKDNVISSEAFPNPFENVLNIRLGNSQAKGRVDITNTLGQVVFSKNITNGAGFLALSTLESGIYLAKITSGTEISTIRVLKK</sequence>
<reference evidence="4" key="1">
    <citation type="journal article" date="2019" name="Int. J. Syst. Evol. Microbiol.">
        <title>The Global Catalogue of Microorganisms (GCM) 10K type strain sequencing project: providing services to taxonomists for standard genome sequencing and annotation.</title>
        <authorList>
            <consortium name="The Broad Institute Genomics Platform"/>
            <consortium name="The Broad Institute Genome Sequencing Center for Infectious Disease"/>
            <person name="Wu L."/>
            <person name="Ma J."/>
        </authorList>
    </citation>
    <scope>NUCLEOTIDE SEQUENCE [LARGE SCALE GENOMIC DNA]</scope>
    <source>
        <strain evidence="4">JCM 17106</strain>
    </source>
</reference>
<evidence type="ECO:0000256" key="1">
    <source>
        <dbReference type="ARBA" id="ARBA00022729"/>
    </source>
</evidence>
<dbReference type="InterPro" id="IPR006626">
    <property type="entry name" value="PbH1"/>
</dbReference>
<dbReference type="Proteomes" id="UP001500459">
    <property type="component" value="Unassembled WGS sequence"/>
</dbReference>
<dbReference type="NCBIfam" id="TIGR04183">
    <property type="entry name" value="Por_Secre_tail"/>
    <property type="match status" value="1"/>
</dbReference>
<dbReference type="Gene3D" id="2.80.10.50">
    <property type="match status" value="1"/>
</dbReference>
<dbReference type="Pfam" id="PF18962">
    <property type="entry name" value="Por_Secre_tail"/>
    <property type="match status" value="1"/>
</dbReference>
<dbReference type="SMART" id="SM00458">
    <property type="entry name" value="RICIN"/>
    <property type="match status" value="1"/>
</dbReference>
<dbReference type="Pfam" id="PF00652">
    <property type="entry name" value="Ricin_B_lectin"/>
    <property type="match status" value="1"/>
</dbReference>
<dbReference type="CDD" id="cd00161">
    <property type="entry name" value="beta-trefoil_Ricin-like"/>
    <property type="match status" value="1"/>
</dbReference>
<evidence type="ECO:0000313" key="3">
    <source>
        <dbReference type="EMBL" id="GAA3510901.1"/>
    </source>
</evidence>
<dbReference type="SMART" id="SM00710">
    <property type="entry name" value="PbH1"/>
    <property type="match status" value="8"/>
</dbReference>
<dbReference type="InterPro" id="IPR012334">
    <property type="entry name" value="Pectin_lyas_fold"/>
</dbReference>